<dbReference type="KEGG" id="yag:AABB28_03285"/>
<evidence type="ECO:0000313" key="3">
    <source>
        <dbReference type="Proteomes" id="UP001451782"/>
    </source>
</evidence>
<feature type="transmembrane region" description="Helical" evidence="1">
    <location>
        <begin position="67"/>
        <end position="88"/>
    </location>
</feature>
<dbReference type="AlphaFoldDB" id="A0AAN0NFV1"/>
<feature type="transmembrane region" description="Helical" evidence="1">
    <location>
        <begin position="6"/>
        <end position="25"/>
    </location>
</feature>
<dbReference type="EMBL" id="CP151762">
    <property type="protein sequence ID" value="WZU64337.1"/>
    <property type="molecule type" value="Genomic_DNA"/>
</dbReference>
<keyword evidence="1" id="KW-0812">Transmembrane</keyword>
<evidence type="ECO:0000256" key="1">
    <source>
        <dbReference type="SAM" id="Phobius"/>
    </source>
</evidence>
<sequence length="159" mass="17501">MIETIYYGFLIGIGATLAMDAWAVIQNRVWRTPMPNWAMPGRWFAHLFKGKFFHEDIGQTAQVSGELVLGWLFHYGVGVLYGIVFLLLVGPEWLTEPDFLSAWVFAIATIMAGWFILQPGMGLGWAGSKTPAPWKSRGLGLVAHTAFGTGIWASGLLIG</sequence>
<reference evidence="2 3" key="1">
    <citation type="submission" date="2024-04" db="EMBL/GenBank/DDBJ databases">
        <title>Phylogenomic analyses of a clade within the roseobacter group suggest taxonomic reassignments of species of the genera Aestuariivita, Citreicella, Loktanella, Nautella, Pelagibaca, Ruegeria, Thalassobius, Thiobacimonas and Tropicibacter, and the proposal o.</title>
        <authorList>
            <person name="Jeon C.O."/>
        </authorList>
    </citation>
    <scope>NUCLEOTIDE SEQUENCE [LARGE SCALE GENOMIC DNA]</scope>
    <source>
        <strain evidence="2 3">G8-12</strain>
    </source>
</reference>
<dbReference type="Proteomes" id="UP001451782">
    <property type="component" value="Chromosome"/>
</dbReference>
<feature type="transmembrane region" description="Helical" evidence="1">
    <location>
        <begin position="138"/>
        <end position="158"/>
    </location>
</feature>
<accession>A0AAN0NFV1</accession>
<evidence type="ECO:0000313" key="2">
    <source>
        <dbReference type="EMBL" id="WZU64337.1"/>
    </source>
</evidence>
<protein>
    <submittedName>
        <fullName evidence="2">DUF2938 domain-containing protein</fullName>
    </submittedName>
</protein>
<proteinExistence type="predicted"/>
<feature type="transmembrane region" description="Helical" evidence="1">
    <location>
        <begin position="100"/>
        <end position="117"/>
    </location>
</feature>
<dbReference type="RefSeq" id="WP_342070702.1">
    <property type="nucleotide sequence ID" value="NZ_CP151762.1"/>
</dbReference>
<keyword evidence="1" id="KW-0472">Membrane</keyword>
<dbReference type="InterPro" id="IPR021329">
    <property type="entry name" value="DUF2938"/>
</dbReference>
<organism evidence="2 3">
    <name type="scientific">Yoonia algicola</name>
    <dbReference type="NCBI Taxonomy" id="3137368"/>
    <lineage>
        <taxon>Bacteria</taxon>
        <taxon>Pseudomonadati</taxon>
        <taxon>Pseudomonadota</taxon>
        <taxon>Alphaproteobacteria</taxon>
        <taxon>Rhodobacterales</taxon>
        <taxon>Paracoccaceae</taxon>
        <taxon>Yoonia</taxon>
    </lineage>
</organism>
<keyword evidence="1" id="KW-1133">Transmembrane helix</keyword>
<keyword evidence="3" id="KW-1185">Reference proteome</keyword>
<name>A0AAN0NFV1_9RHOB</name>
<dbReference type="Pfam" id="PF11158">
    <property type="entry name" value="DUF2938"/>
    <property type="match status" value="1"/>
</dbReference>
<gene>
    <name evidence="2" type="ORF">AABB28_03285</name>
</gene>